<feature type="compositionally biased region" description="Low complexity" evidence="3">
    <location>
        <begin position="463"/>
        <end position="501"/>
    </location>
</feature>
<dbReference type="Gene3D" id="3.40.50.261">
    <property type="entry name" value="Succinyl-CoA synthetase domains"/>
    <property type="match status" value="2"/>
</dbReference>
<dbReference type="InterPro" id="IPR032875">
    <property type="entry name" value="Succ_CoA_lig_flav_dom"/>
</dbReference>
<proteinExistence type="inferred from homology"/>
<keyword evidence="2" id="KW-0067">ATP-binding</keyword>
<protein>
    <submittedName>
        <fullName evidence="5">Acetate--CoA ligase family protein</fullName>
    </submittedName>
</protein>
<dbReference type="Gene3D" id="3.30.1490.20">
    <property type="entry name" value="ATP-grasp fold, A domain"/>
    <property type="match status" value="1"/>
</dbReference>
<dbReference type="Pfam" id="PF13549">
    <property type="entry name" value="ATP-grasp_5"/>
    <property type="match status" value="1"/>
</dbReference>
<dbReference type="SMART" id="SM00881">
    <property type="entry name" value="CoA_binding"/>
    <property type="match status" value="1"/>
</dbReference>
<comment type="caution">
    <text evidence="5">The sequence shown here is derived from an EMBL/GenBank/DDBJ whole genome shotgun (WGS) entry which is preliminary data.</text>
</comment>
<dbReference type="Gene3D" id="3.40.50.720">
    <property type="entry name" value="NAD(P)-binding Rossmann-like Domain"/>
    <property type="match status" value="1"/>
</dbReference>
<dbReference type="InterPro" id="IPR013815">
    <property type="entry name" value="ATP_grasp_subdomain_1"/>
</dbReference>
<dbReference type="Pfam" id="PF13380">
    <property type="entry name" value="CoA_binding_2"/>
    <property type="match status" value="1"/>
</dbReference>
<evidence type="ECO:0000256" key="2">
    <source>
        <dbReference type="PROSITE-ProRule" id="PRU00409"/>
    </source>
</evidence>
<evidence type="ECO:0000313" key="6">
    <source>
        <dbReference type="Proteomes" id="UP001161094"/>
    </source>
</evidence>
<sequence length="748" mass="77278">MTTHSDPTLSRLFTPRSIAIVGASATPGKIGAMPVSLLRQHGYDGRILPINPRADSIQGLPAAPDLAALDTDVDLVILAVPAAHAAQALQSARPGQVGGAVVFTSGFSETGAEGVAMQETLCAIARERGIRLLGPNCLGYMNVRHKVYATFSPAPANGAVALGGIGMVSQSGAFGAYAYCMARERGLGLSHWISTGNEADIDVADCINWLAHDADTRVIMAYMEGCRDGAKLRAALAAARDAGKPVVVTKIGRTQAGAQAAASHTAALAGDDAVYDALFRQYGALRARSIEDFFNLGYALDTWQQRPQGKRLGIFTISGGVGALMADEAEEAGLSLPEPDAAAQARLLERVPFAGPRNPVDVTGQVVSEPGLLLATADDMLADGRYDALAVFLAAAGSSEALWPTFETFAREMRARHPDVPLAFCALFPPERRRELERLGTLVFEDPSAAIRTIGAVAGLAPASGATSDAASDGSKTGSTNSSTNGSTTGTTSGNTDGTSNAGPIAHASVPSVNASTAPLRDTYNEVQAMDVLRQAGLPVPDCTLATDADTAVAAAARAAGPVVLKVVSPDILHKSDVGGVKLNLSGEDAVRHGHAAILDSVRTHCPTARIDGVLVAPMAPKGVECIVGMHSDPVFGPVVMFGLGGVFVEVLKDVSFRLAPFDHAQALSMIREIKGYALLQGARGAPPCDINALADALVALSRFADARREDFSSVEINPLLALPDGQGVLALDAVLIPSAGRGGVRSS</sequence>
<dbReference type="AlphaFoldDB" id="A0AA42LP10"/>
<dbReference type="SUPFAM" id="SSF51735">
    <property type="entry name" value="NAD(P)-binding Rossmann-fold domains"/>
    <property type="match status" value="1"/>
</dbReference>
<dbReference type="InterPro" id="IPR036291">
    <property type="entry name" value="NAD(P)-bd_dom_sf"/>
</dbReference>
<name>A0AA42LP10_9BURK</name>
<accession>A0AA42LP10</accession>
<dbReference type="FunFam" id="3.30.1490.20:FF:000020">
    <property type="entry name" value="Protein lysine acetyltransferase"/>
    <property type="match status" value="1"/>
</dbReference>
<dbReference type="InterPro" id="IPR011761">
    <property type="entry name" value="ATP-grasp"/>
</dbReference>
<dbReference type="EMBL" id="JAOCDZ010000008">
    <property type="protein sequence ID" value="MDH0736879.1"/>
    <property type="molecule type" value="Genomic_DNA"/>
</dbReference>
<evidence type="ECO:0000259" key="4">
    <source>
        <dbReference type="PROSITE" id="PS50975"/>
    </source>
</evidence>
<dbReference type="InterPro" id="IPR003781">
    <property type="entry name" value="CoA-bd"/>
</dbReference>
<evidence type="ECO:0000313" key="5">
    <source>
        <dbReference type="EMBL" id="MDH0736879.1"/>
    </source>
</evidence>
<organism evidence="5 6">
    <name type="scientific">Achromobacter spanius</name>
    <dbReference type="NCBI Taxonomy" id="217203"/>
    <lineage>
        <taxon>Bacteria</taxon>
        <taxon>Pseudomonadati</taxon>
        <taxon>Pseudomonadota</taxon>
        <taxon>Betaproteobacteria</taxon>
        <taxon>Burkholderiales</taxon>
        <taxon>Alcaligenaceae</taxon>
        <taxon>Achromobacter</taxon>
    </lineage>
</organism>
<dbReference type="InterPro" id="IPR016102">
    <property type="entry name" value="Succinyl-CoA_synth-like"/>
</dbReference>
<dbReference type="GO" id="GO:0016874">
    <property type="term" value="F:ligase activity"/>
    <property type="evidence" value="ECO:0007669"/>
    <property type="project" value="UniProtKB-KW"/>
</dbReference>
<dbReference type="RefSeq" id="WP_279995509.1">
    <property type="nucleotide sequence ID" value="NZ_JAOCDZ010000008.1"/>
</dbReference>
<dbReference type="Gene3D" id="3.30.470.20">
    <property type="entry name" value="ATP-grasp fold, B domain"/>
    <property type="match status" value="1"/>
</dbReference>
<comment type="similarity">
    <text evidence="1">In the N-terminal section; belongs to the acetate CoA ligase alpha subunit family.</text>
</comment>
<feature type="domain" description="ATP-grasp" evidence="4">
    <location>
        <begin position="530"/>
        <end position="566"/>
    </location>
</feature>
<dbReference type="Proteomes" id="UP001161094">
    <property type="component" value="Unassembled WGS sequence"/>
</dbReference>
<evidence type="ECO:0000256" key="1">
    <source>
        <dbReference type="ARBA" id="ARBA00060888"/>
    </source>
</evidence>
<keyword evidence="2" id="KW-0547">Nucleotide-binding</keyword>
<dbReference type="GO" id="GO:0046872">
    <property type="term" value="F:metal ion binding"/>
    <property type="evidence" value="ECO:0007669"/>
    <property type="project" value="InterPro"/>
</dbReference>
<dbReference type="PROSITE" id="PS50975">
    <property type="entry name" value="ATP_GRASP"/>
    <property type="match status" value="1"/>
</dbReference>
<feature type="region of interest" description="Disordered" evidence="3">
    <location>
        <begin position="463"/>
        <end position="514"/>
    </location>
</feature>
<dbReference type="Pfam" id="PF13607">
    <property type="entry name" value="Succ_CoA_lig"/>
    <property type="match status" value="1"/>
</dbReference>
<evidence type="ECO:0000256" key="3">
    <source>
        <dbReference type="SAM" id="MobiDB-lite"/>
    </source>
</evidence>
<gene>
    <name evidence="5" type="ORF">N5D93_13755</name>
</gene>
<dbReference type="PANTHER" id="PTHR42793:SF4">
    <property type="entry name" value="BLL6376 PROTEIN"/>
    <property type="match status" value="1"/>
</dbReference>
<dbReference type="PANTHER" id="PTHR42793">
    <property type="entry name" value="COA BINDING DOMAIN CONTAINING PROTEIN"/>
    <property type="match status" value="1"/>
</dbReference>
<dbReference type="GO" id="GO:0005524">
    <property type="term" value="F:ATP binding"/>
    <property type="evidence" value="ECO:0007669"/>
    <property type="project" value="UniProtKB-UniRule"/>
</dbReference>
<dbReference type="SUPFAM" id="SSF56059">
    <property type="entry name" value="Glutathione synthetase ATP-binding domain-like"/>
    <property type="match status" value="1"/>
</dbReference>
<dbReference type="SUPFAM" id="SSF52210">
    <property type="entry name" value="Succinyl-CoA synthetase domains"/>
    <property type="match status" value="2"/>
</dbReference>
<keyword evidence="5" id="KW-0436">Ligase</keyword>
<reference evidence="5" key="1">
    <citation type="submission" date="2022-09" db="EMBL/GenBank/DDBJ databases">
        <title>Intensive care unit water sources are persistently colonized with multi-drug resistant bacteria and are the site of extensive horizontal gene transfer of antibiotic resistance genes.</title>
        <authorList>
            <person name="Diorio-Toth L."/>
        </authorList>
    </citation>
    <scope>NUCLEOTIDE SEQUENCE</scope>
    <source>
        <strain evidence="5">GD03843</strain>
    </source>
</reference>